<name>A0AAU7FBY3_9NEIS</name>
<protein>
    <submittedName>
        <fullName evidence="2">IS5 family transposase</fullName>
    </submittedName>
</protein>
<dbReference type="KEGG" id="cmav:ABHF33_03840"/>
<dbReference type="PANTHER" id="PTHR34631:SF3">
    <property type="entry name" value="ISSOD12 TRANSPOSASE TNPA_ISSOD12"/>
    <property type="match status" value="1"/>
</dbReference>
<proteinExistence type="predicted"/>
<dbReference type="EMBL" id="CP157355">
    <property type="protein sequence ID" value="XBM01432.1"/>
    <property type="molecule type" value="Genomic_DNA"/>
</dbReference>
<dbReference type="InterPro" id="IPR053520">
    <property type="entry name" value="Transposase_Tn903"/>
</dbReference>
<feature type="domain" description="Transposase DDE" evidence="1">
    <location>
        <begin position="23"/>
        <end position="130"/>
    </location>
</feature>
<dbReference type="PANTHER" id="PTHR34631">
    <property type="match status" value="1"/>
</dbReference>
<dbReference type="NCBIfam" id="NF033579">
    <property type="entry name" value="transpos_IS5_2"/>
    <property type="match status" value="1"/>
</dbReference>
<dbReference type="InterPro" id="IPR053172">
    <property type="entry name" value="Tn903_transposase"/>
</dbReference>
<gene>
    <name evidence="2" type="ORF">ABHF33_03840</name>
</gene>
<dbReference type="RefSeq" id="WP_348945729.1">
    <property type="nucleotide sequence ID" value="NZ_CP157355.1"/>
</dbReference>
<accession>A0AAU7FBY3</accession>
<evidence type="ECO:0000259" key="1">
    <source>
        <dbReference type="Pfam" id="PF13737"/>
    </source>
</evidence>
<dbReference type="AlphaFoldDB" id="A0AAU7FBY3"/>
<sequence>MSKPASNKYKTTNWPSYHAALKSRGALMIWLDPALKWAAEPSGKCGCNPTFSDAAIQFCLTIKCLFGLALRQATGMVESLLRLANLDWNVPDSSTISRRQKTLKVIIPARQSQGGLHLLVDSTDIKMRGEGEWKTKKHGTEYRRQWRKVHLGIDAETLEIRAIEVTDNKTGDAPMLPELMKQIPESEQIAAIYGDGAYDTKECHNAIAARGAVAIIPTRQNAQFRKENTAGARARNEILRATKCLGRTIWKKWSGYHRRSLVETKMRCFKLLGERVMVRGFDRQVAELQVRAAILNRFALSRCLLELDHYKLLVY</sequence>
<organism evidence="2">
    <name type="scientific">Chitinibacter mangrovi</name>
    <dbReference type="NCBI Taxonomy" id="3153927"/>
    <lineage>
        <taxon>Bacteria</taxon>
        <taxon>Pseudomonadati</taxon>
        <taxon>Pseudomonadota</taxon>
        <taxon>Betaproteobacteria</taxon>
        <taxon>Neisseriales</taxon>
        <taxon>Chitinibacteraceae</taxon>
        <taxon>Chitinibacter</taxon>
    </lineage>
</organism>
<dbReference type="Pfam" id="PF13737">
    <property type="entry name" value="DDE_Tnp_1_5"/>
    <property type="match status" value="1"/>
</dbReference>
<dbReference type="InterPro" id="IPR025668">
    <property type="entry name" value="Tnp_DDE_dom"/>
</dbReference>
<reference evidence="2" key="1">
    <citation type="submission" date="2024-05" db="EMBL/GenBank/DDBJ databases">
        <authorList>
            <person name="Yang L."/>
            <person name="Pan L."/>
        </authorList>
    </citation>
    <scope>NUCLEOTIDE SEQUENCE</scope>
    <source>
        <strain evidence="2">FCG-7</strain>
    </source>
</reference>
<evidence type="ECO:0000313" key="2">
    <source>
        <dbReference type="EMBL" id="XBM01432.1"/>
    </source>
</evidence>